<evidence type="ECO:0000313" key="4">
    <source>
        <dbReference type="EMBL" id="KMQ90165.1"/>
    </source>
</evidence>
<feature type="region of interest" description="Disordered" evidence="2">
    <location>
        <begin position="384"/>
        <end position="447"/>
    </location>
</feature>
<evidence type="ECO:0000259" key="3">
    <source>
        <dbReference type="PROSITE" id="PS50158"/>
    </source>
</evidence>
<evidence type="ECO:0000313" key="5">
    <source>
        <dbReference type="Proteomes" id="UP000036403"/>
    </source>
</evidence>
<dbReference type="PaxDb" id="67767-A0A0J7NC63"/>
<feature type="region of interest" description="Disordered" evidence="2">
    <location>
        <begin position="26"/>
        <end position="47"/>
    </location>
</feature>
<feature type="compositionally biased region" description="Basic and acidic residues" evidence="2">
    <location>
        <begin position="490"/>
        <end position="503"/>
    </location>
</feature>
<evidence type="ECO:0000256" key="1">
    <source>
        <dbReference type="PROSITE-ProRule" id="PRU00047"/>
    </source>
</evidence>
<dbReference type="Gene3D" id="4.10.60.10">
    <property type="entry name" value="Zinc finger, CCHC-type"/>
    <property type="match status" value="1"/>
</dbReference>
<feature type="compositionally biased region" description="Basic and acidic residues" evidence="2">
    <location>
        <begin position="429"/>
        <end position="438"/>
    </location>
</feature>
<proteinExistence type="predicted"/>
<gene>
    <name evidence="4" type="ORF">RF55_10102</name>
</gene>
<dbReference type="GO" id="GO:0008270">
    <property type="term" value="F:zinc ion binding"/>
    <property type="evidence" value="ECO:0007669"/>
    <property type="project" value="UniProtKB-KW"/>
</dbReference>
<feature type="compositionally biased region" description="Basic and acidic residues" evidence="2">
    <location>
        <begin position="402"/>
        <end position="416"/>
    </location>
</feature>
<dbReference type="InterPro" id="IPR001878">
    <property type="entry name" value="Znf_CCHC"/>
</dbReference>
<keyword evidence="1" id="KW-0479">Metal-binding</keyword>
<sequence>MEYKENGENLPQQGFGAPVAGVEGVIVPGAPTSSSSEGPTGVLATGTPAELATVEERRVVGRSDAPEEDLWVERAEIIEKGLRREVNVNLEKAMEGMDPPKVEVDSRVTDWDSLFESLDGNFRDAAEDMEVTEEASTKKRKAVTSPIVISTDDDDKEDNADIAPCGSRKCRAIEDSSGESDIDYVKGKEKRTSILSAGVSTGEECAEGLTSTRSGTLRSGKKRNPKSMTTDPGTDHTGRSESGEEWTGTEGRASTVGFAKPRAGPRSSKKKNSDWRSRLRVVLSRDQFEDISASGLGSMGIEWIEDINTIRLNCGSLQGTLSGLIKERIKASTEVIRTLIGGVDSSENSSYLTVRNVELKRQLEAAKLECSKLSKKVEILEKEKEESKRREIEMQSKATGKSSEKKDGEGRKEITSSKKTRLKPMPARSDSDDVRGEPFKGPSTSRVDGQAVELDFLDNPVPVNKREITVEDVNRWIKTMSLWRKEIREKERDSKGRATEINEGKQLGPETACRGFVEPLPQRPPKGTPRVISNLQLVPPRTPKQATPKTKENMAAGGTERNTQALIKTDWKEVVTKRRGSDKAKGKGETTLDSRKQYPRESRKGTRKGKERNSGRKPPKSAAVAISGTGEEFSYADVLRKAREKIDLKALQIDNSRIRPSANGGILIEIPGKEGNSKADALIEKLRETFDSEIANKKVHFSRPMLKGDMRITGIDVSIWEEDIRDSILDYGECAADNIRVSKIQRMRNGIGVAWVQCPLATAIKVCASGNLRVGWTTARVELLKARPVQCFRCWKFGHVRGMCSDPNDRSHACYRCGKEGHSARTCDAVPCCVLCTEQGKDGNHRMGSDSCGAERGQSRPTKAWNAGRTRDPARGAEAPMEAEDDS</sequence>
<feature type="compositionally biased region" description="Basic and acidic residues" evidence="2">
    <location>
        <begin position="569"/>
        <end position="604"/>
    </location>
</feature>
<comment type="caution">
    <text evidence="4">The sequence shown here is derived from an EMBL/GenBank/DDBJ whole genome shotgun (WGS) entry which is preliminary data.</text>
</comment>
<dbReference type="PROSITE" id="PS50158">
    <property type="entry name" value="ZF_CCHC"/>
    <property type="match status" value="1"/>
</dbReference>
<keyword evidence="5" id="KW-1185">Reference proteome</keyword>
<dbReference type="SUPFAM" id="SSF57756">
    <property type="entry name" value="Retrovirus zinc finger-like domains"/>
    <property type="match status" value="1"/>
</dbReference>
<dbReference type="OrthoDB" id="7554612at2759"/>
<organism evidence="4 5">
    <name type="scientific">Lasius niger</name>
    <name type="common">Black garden ant</name>
    <dbReference type="NCBI Taxonomy" id="67767"/>
    <lineage>
        <taxon>Eukaryota</taxon>
        <taxon>Metazoa</taxon>
        <taxon>Ecdysozoa</taxon>
        <taxon>Arthropoda</taxon>
        <taxon>Hexapoda</taxon>
        <taxon>Insecta</taxon>
        <taxon>Pterygota</taxon>
        <taxon>Neoptera</taxon>
        <taxon>Endopterygota</taxon>
        <taxon>Hymenoptera</taxon>
        <taxon>Apocrita</taxon>
        <taxon>Aculeata</taxon>
        <taxon>Formicoidea</taxon>
        <taxon>Formicidae</taxon>
        <taxon>Formicinae</taxon>
        <taxon>Lasius</taxon>
        <taxon>Lasius</taxon>
    </lineage>
</organism>
<feature type="region of interest" description="Disordered" evidence="2">
    <location>
        <begin position="490"/>
        <end position="623"/>
    </location>
</feature>
<keyword evidence="1" id="KW-0862">Zinc</keyword>
<feature type="compositionally biased region" description="Basic residues" evidence="2">
    <location>
        <begin position="605"/>
        <end position="619"/>
    </location>
</feature>
<reference evidence="4 5" key="1">
    <citation type="submission" date="2015-04" db="EMBL/GenBank/DDBJ databases">
        <title>Lasius niger genome sequencing.</title>
        <authorList>
            <person name="Konorov E.A."/>
            <person name="Nikitin M.A."/>
            <person name="Kirill M.V."/>
            <person name="Chang P."/>
        </authorList>
    </citation>
    <scope>NUCLEOTIDE SEQUENCE [LARGE SCALE GENOMIC DNA]</scope>
    <source>
        <tissue evidence="4">Whole</tissue>
    </source>
</reference>
<dbReference type="InterPro" id="IPR036875">
    <property type="entry name" value="Znf_CCHC_sf"/>
</dbReference>
<name>A0A0J7NC63_LASNI</name>
<keyword evidence="1" id="KW-0863">Zinc-finger</keyword>
<feature type="compositionally biased region" description="Basic and acidic residues" evidence="2">
    <location>
        <begin position="233"/>
        <end position="242"/>
    </location>
</feature>
<dbReference type="Proteomes" id="UP000036403">
    <property type="component" value="Unassembled WGS sequence"/>
</dbReference>
<feature type="region of interest" description="Disordered" evidence="2">
    <location>
        <begin position="842"/>
        <end position="887"/>
    </location>
</feature>
<dbReference type="AlphaFoldDB" id="A0A0J7NC63"/>
<feature type="domain" description="CCHC-type" evidence="3">
    <location>
        <begin position="814"/>
        <end position="827"/>
    </location>
</feature>
<dbReference type="SMART" id="SM00343">
    <property type="entry name" value="ZnF_C2HC"/>
    <property type="match status" value="2"/>
</dbReference>
<protein>
    <submittedName>
        <fullName evidence="4">Proline-rich p65 protein</fullName>
    </submittedName>
</protein>
<accession>A0A0J7NC63</accession>
<evidence type="ECO:0000256" key="2">
    <source>
        <dbReference type="SAM" id="MobiDB-lite"/>
    </source>
</evidence>
<feature type="region of interest" description="Disordered" evidence="2">
    <location>
        <begin position="198"/>
        <end position="275"/>
    </location>
</feature>
<feature type="compositionally biased region" description="Basic and acidic residues" evidence="2">
    <location>
        <begin position="384"/>
        <end position="394"/>
    </location>
</feature>
<dbReference type="EMBL" id="LBMM01006954">
    <property type="protein sequence ID" value="KMQ90165.1"/>
    <property type="molecule type" value="Genomic_DNA"/>
</dbReference>
<dbReference type="GO" id="GO:0003676">
    <property type="term" value="F:nucleic acid binding"/>
    <property type="evidence" value="ECO:0007669"/>
    <property type="project" value="InterPro"/>
</dbReference>